<dbReference type="InterPro" id="IPR050706">
    <property type="entry name" value="Cyclic-di-GMP_PDE-like"/>
</dbReference>
<dbReference type="PANTHER" id="PTHR33121">
    <property type="entry name" value="CYCLIC DI-GMP PHOSPHODIESTERASE PDEF"/>
    <property type="match status" value="1"/>
</dbReference>
<proteinExistence type="predicted"/>
<evidence type="ECO:0000313" key="3">
    <source>
        <dbReference type="EMBL" id="MEK8025163.1"/>
    </source>
</evidence>
<accession>A0ABU9B5L9</accession>
<dbReference type="SUPFAM" id="SSF55073">
    <property type="entry name" value="Nucleotide cyclase"/>
    <property type="match status" value="1"/>
</dbReference>
<dbReference type="EMBL" id="JBBUTF010000003">
    <property type="protein sequence ID" value="MEK8025163.1"/>
    <property type="molecule type" value="Genomic_DNA"/>
</dbReference>
<dbReference type="Gene3D" id="3.30.70.270">
    <property type="match status" value="1"/>
</dbReference>
<dbReference type="CDD" id="cd01948">
    <property type="entry name" value="EAL"/>
    <property type="match status" value="1"/>
</dbReference>
<dbReference type="PANTHER" id="PTHR33121:SF70">
    <property type="entry name" value="SIGNALING PROTEIN YKOW"/>
    <property type="match status" value="1"/>
</dbReference>
<feature type="domain" description="EAL" evidence="1">
    <location>
        <begin position="455"/>
        <end position="707"/>
    </location>
</feature>
<dbReference type="Gene3D" id="3.30.450.20">
    <property type="entry name" value="PAS domain"/>
    <property type="match status" value="2"/>
</dbReference>
<evidence type="ECO:0000313" key="4">
    <source>
        <dbReference type="Proteomes" id="UP001368500"/>
    </source>
</evidence>
<dbReference type="Pfam" id="PF00563">
    <property type="entry name" value="EAL"/>
    <property type="match status" value="1"/>
</dbReference>
<dbReference type="InterPro" id="IPR001633">
    <property type="entry name" value="EAL_dom"/>
</dbReference>
<dbReference type="SMART" id="SM00052">
    <property type="entry name" value="EAL"/>
    <property type="match status" value="1"/>
</dbReference>
<dbReference type="NCBIfam" id="TIGR00254">
    <property type="entry name" value="GGDEF"/>
    <property type="match status" value="1"/>
</dbReference>
<dbReference type="InterPro" id="IPR035965">
    <property type="entry name" value="PAS-like_dom_sf"/>
</dbReference>
<name>A0ABU9B5L9_9BURK</name>
<dbReference type="PROSITE" id="PS50883">
    <property type="entry name" value="EAL"/>
    <property type="match status" value="1"/>
</dbReference>
<dbReference type="InterPro" id="IPR000160">
    <property type="entry name" value="GGDEF_dom"/>
</dbReference>
<dbReference type="InterPro" id="IPR043128">
    <property type="entry name" value="Rev_trsase/Diguanyl_cyclase"/>
</dbReference>
<dbReference type="InterPro" id="IPR035919">
    <property type="entry name" value="EAL_sf"/>
</dbReference>
<dbReference type="InterPro" id="IPR029787">
    <property type="entry name" value="Nucleotide_cyclase"/>
</dbReference>
<feature type="domain" description="GGDEF" evidence="2">
    <location>
        <begin position="313"/>
        <end position="446"/>
    </location>
</feature>
<dbReference type="SUPFAM" id="SSF141868">
    <property type="entry name" value="EAL domain-like"/>
    <property type="match status" value="1"/>
</dbReference>
<sequence>MSLPASLPDDRDVRPWAGAPAEPALAGLPERLPLALWASGDRVWEWDGSGFLLWRCSGPQRRAQVERLDVAQFLDRAHPQDHEGLRQAWAALQNGPGEELDLNFRGRTVHAPARWWRVRGRALQRGDGGQLLRAIGTLRDVTGPQRARQQLRRLAHAFDSSREALVLTDAHWQLVAANRSARALLDAAVLAPGASLQPWLTARGWPPQLVQRQVRLHGLWQAECPVSGPQGEVPVECSVTAVQPDADDAVVGDGQGPGTREAHGYVLALHDLRERLAAQARLQRQATLDEATGLPNRLAAQWHLEPLLGRSQPRAALLRVLVDGVRHVNASWGPQAAEALVVQVAQRLRQALDDGCWLARWGDDEFLLVLSDDADDTALRSVAQLVLAALARPFDVEGRSLTVSVVLGAVRAPQDGAAFGVLMRKAELALQAARQSTTVPLAFYDRRLDDERQRRLMLGSLLRQDTERNAFTWQFQPKVDAAGRCTGGELLMRWHTEAYGEVPPAEFIALAEELGLIGLMGRHAVHAAAQLAAAGAAAGLSLPVAVNLSPRQLATPGIEAMLLHACRRQGLQPAQLELELTESALAGSIDEVAPVLQRLRQAGFVMALDDFGTGYSSLAHLGTLPMDKVKIDRSFVLGLGRDVRAQRLLEGIVQLCRALGLRTVAEGVETPAQHAALAALGVDEFQGYLFARPLPLARWLDLLAAADGQAPQLPGALAALPASLPAAEGDAPVPRVRVLP</sequence>
<keyword evidence="4" id="KW-1185">Reference proteome</keyword>
<comment type="caution">
    <text evidence="3">The sequence shown here is derived from an EMBL/GenBank/DDBJ whole genome shotgun (WGS) entry which is preliminary data.</text>
</comment>
<reference evidence="3 4" key="1">
    <citation type="submission" date="2024-04" db="EMBL/GenBank/DDBJ databases">
        <title>Novel species of the genus Ideonella isolated from streams.</title>
        <authorList>
            <person name="Lu H."/>
        </authorList>
    </citation>
    <scope>NUCLEOTIDE SEQUENCE [LARGE SCALE GENOMIC DNA]</scope>
    <source>
        <strain evidence="3 4">BYS139W</strain>
    </source>
</reference>
<gene>
    <name evidence="3" type="ORF">AACH11_04210</name>
</gene>
<protein>
    <submittedName>
        <fullName evidence="3">EAL domain-containing protein</fullName>
    </submittedName>
</protein>
<organism evidence="3 4">
    <name type="scientific">Pseudaquabacterium rugosum</name>
    <dbReference type="NCBI Taxonomy" id="2984194"/>
    <lineage>
        <taxon>Bacteria</taxon>
        <taxon>Pseudomonadati</taxon>
        <taxon>Pseudomonadota</taxon>
        <taxon>Betaproteobacteria</taxon>
        <taxon>Burkholderiales</taxon>
        <taxon>Sphaerotilaceae</taxon>
        <taxon>Pseudaquabacterium</taxon>
    </lineage>
</organism>
<dbReference type="RefSeq" id="WP_341372942.1">
    <property type="nucleotide sequence ID" value="NZ_JBBUTF010000003.1"/>
</dbReference>
<evidence type="ECO:0000259" key="1">
    <source>
        <dbReference type="PROSITE" id="PS50883"/>
    </source>
</evidence>
<dbReference type="SUPFAM" id="SSF55785">
    <property type="entry name" value="PYP-like sensor domain (PAS domain)"/>
    <property type="match status" value="1"/>
</dbReference>
<dbReference type="SMART" id="SM00267">
    <property type="entry name" value="GGDEF"/>
    <property type="match status" value="1"/>
</dbReference>
<dbReference type="Gene3D" id="3.20.20.450">
    <property type="entry name" value="EAL domain"/>
    <property type="match status" value="1"/>
</dbReference>
<dbReference type="Proteomes" id="UP001368500">
    <property type="component" value="Unassembled WGS sequence"/>
</dbReference>
<dbReference type="CDD" id="cd01949">
    <property type="entry name" value="GGDEF"/>
    <property type="match status" value="1"/>
</dbReference>
<dbReference type="PROSITE" id="PS50887">
    <property type="entry name" value="GGDEF"/>
    <property type="match status" value="1"/>
</dbReference>
<evidence type="ECO:0000259" key="2">
    <source>
        <dbReference type="PROSITE" id="PS50887"/>
    </source>
</evidence>
<dbReference type="Pfam" id="PF00990">
    <property type="entry name" value="GGDEF"/>
    <property type="match status" value="1"/>
</dbReference>